<name>A0AA39TPD7_9PEZI</name>
<dbReference type="AlphaFoldDB" id="A0AA39TPD7"/>
<organism evidence="2 3">
    <name type="scientific">Bombardia bombarda</name>
    <dbReference type="NCBI Taxonomy" id="252184"/>
    <lineage>
        <taxon>Eukaryota</taxon>
        <taxon>Fungi</taxon>
        <taxon>Dikarya</taxon>
        <taxon>Ascomycota</taxon>
        <taxon>Pezizomycotina</taxon>
        <taxon>Sordariomycetes</taxon>
        <taxon>Sordariomycetidae</taxon>
        <taxon>Sordariales</taxon>
        <taxon>Lasiosphaeriaceae</taxon>
        <taxon>Bombardia</taxon>
    </lineage>
</organism>
<evidence type="ECO:0000313" key="3">
    <source>
        <dbReference type="Proteomes" id="UP001174934"/>
    </source>
</evidence>
<evidence type="ECO:0000256" key="1">
    <source>
        <dbReference type="SAM" id="MobiDB-lite"/>
    </source>
</evidence>
<gene>
    <name evidence="2" type="ORF">B0T17DRAFT_543125</name>
</gene>
<accession>A0AA39TPD7</accession>
<protein>
    <submittedName>
        <fullName evidence="2">Uncharacterized protein</fullName>
    </submittedName>
</protein>
<reference evidence="2" key="1">
    <citation type="submission" date="2023-06" db="EMBL/GenBank/DDBJ databases">
        <title>Genome-scale phylogeny and comparative genomics of the fungal order Sordariales.</title>
        <authorList>
            <consortium name="Lawrence Berkeley National Laboratory"/>
            <person name="Hensen N."/>
            <person name="Bonometti L."/>
            <person name="Westerberg I."/>
            <person name="Brannstrom I.O."/>
            <person name="Guillou S."/>
            <person name="Cros-Aarteil S."/>
            <person name="Calhoun S."/>
            <person name="Haridas S."/>
            <person name="Kuo A."/>
            <person name="Mondo S."/>
            <person name="Pangilinan J."/>
            <person name="Riley R."/>
            <person name="LaButti K."/>
            <person name="Andreopoulos B."/>
            <person name="Lipzen A."/>
            <person name="Chen C."/>
            <person name="Yanf M."/>
            <person name="Daum C."/>
            <person name="Ng V."/>
            <person name="Clum A."/>
            <person name="Steindorff A."/>
            <person name="Ohm R."/>
            <person name="Martin F."/>
            <person name="Silar P."/>
            <person name="Natvig D."/>
            <person name="Lalanne C."/>
            <person name="Gautier V."/>
            <person name="Ament-velasquez S.L."/>
            <person name="Kruys A."/>
            <person name="Hutchinson M.I."/>
            <person name="Powell A.J."/>
            <person name="Barry K."/>
            <person name="Miller A.N."/>
            <person name="Grigoriev I.V."/>
            <person name="Debuchy R."/>
            <person name="Gladieux P."/>
            <person name="Thoren M.H."/>
            <person name="Johannesson H."/>
        </authorList>
    </citation>
    <scope>NUCLEOTIDE SEQUENCE</scope>
    <source>
        <strain evidence="2">SMH3391-2</strain>
    </source>
</reference>
<keyword evidence="3" id="KW-1185">Reference proteome</keyword>
<feature type="compositionally biased region" description="Basic and acidic residues" evidence="1">
    <location>
        <begin position="11"/>
        <end position="20"/>
    </location>
</feature>
<dbReference type="Proteomes" id="UP001174934">
    <property type="component" value="Unassembled WGS sequence"/>
</dbReference>
<feature type="region of interest" description="Disordered" evidence="1">
    <location>
        <begin position="1"/>
        <end position="31"/>
    </location>
</feature>
<comment type="caution">
    <text evidence="2">The sequence shown here is derived from an EMBL/GenBank/DDBJ whole genome shotgun (WGS) entry which is preliminary data.</text>
</comment>
<dbReference type="EMBL" id="JAULSR010000009">
    <property type="protein sequence ID" value="KAK0612291.1"/>
    <property type="molecule type" value="Genomic_DNA"/>
</dbReference>
<proteinExistence type="predicted"/>
<sequence>MQSGLGSLAKQDGKGRRTADRPPPPPEDLYDTIAACSSQTQDLDPTERQTHS</sequence>
<evidence type="ECO:0000313" key="2">
    <source>
        <dbReference type="EMBL" id="KAK0612291.1"/>
    </source>
</evidence>